<dbReference type="Pfam" id="PF02775">
    <property type="entry name" value="TPP_enzyme_C"/>
    <property type="match status" value="1"/>
</dbReference>
<evidence type="ECO:0000256" key="1">
    <source>
        <dbReference type="ARBA" id="ARBA00023002"/>
    </source>
</evidence>
<feature type="region of interest" description="Disordered" evidence="2">
    <location>
        <begin position="150"/>
        <end position="170"/>
    </location>
</feature>
<dbReference type="GO" id="GO:0016491">
    <property type="term" value="F:oxidoreductase activity"/>
    <property type="evidence" value="ECO:0007669"/>
    <property type="project" value="UniProtKB-KW"/>
</dbReference>
<evidence type="ECO:0000313" key="4">
    <source>
        <dbReference type="EMBL" id="ACR79107.1"/>
    </source>
</evidence>
<dbReference type="Gene3D" id="3.40.50.970">
    <property type="match status" value="2"/>
</dbReference>
<feature type="domain" description="Thiamine pyrophosphate enzyme TPP-binding" evidence="3">
    <location>
        <begin position="55"/>
        <end position="224"/>
    </location>
</feature>
<dbReference type="InterPro" id="IPR011766">
    <property type="entry name" value="TPP_enzyme_TPP-bd"/>
</dbReference>
<dbReference type="HOGENOM" id="CLU_058423_0_0_0"/>
<protein>
    <submittedName>
        <fullName evidence="4">Thiamine pyrophosphate protein domain protein TPP-binding</fullName>
    </submittedName>
</protein>
<organism evidence="4 5">
    <name type="scientific">Kosmotoga olearia (strain ATCC BAA-1733 / DSM 21960 / TBF 19.5.1)</name>
    <dbReference type="NCBI Taxonomy" id="521045"/>
    <lineage>
        <taxon>Bacteria</taxon>
        <taxon>Thermotogati</taxon>
        <taxon>Thermotogota</taxon>
        <taxon>Thermotogae</taxon>
        <taxon>Kosmotogales</taxon>
        <taxon>Kosmotogaceae</taxon>
        <taxon>Kosmotoga</taxon>
    </lineage>
</organism>
<dbReference type="InterPro" id="IPR051479">
    <property type="entry name" value="PorB-like"/>
</dbReference>
<gene>
    <name evidence="4" type="ordered locus">Kole_0382</name>
</gene>
<keyword evidence="1" id="KW-0560">Oxidoreductase</keyword>
<dbReference type="SUPFAM" id="SSF52518">
    <property type="entry name" value="Thiamin diphosphate-binding fold (THDP-binding)"/>
    <property type="match status" value="1"/>
</dbReference>
<name>C5CDT8_KOSOT</name>
<dbReference type="AlphaFoldDB" id="C5CDT8"/>
<reference evidence="4 5" key="2">
    <citation type="journal article" date="2011" name="J. Bacteriol.">
        <title>Genome Sequence of Kosmotoga olearia Strain TBF 19.5.1, a Thermophilic Bacterium with a Wide Growth Temperature Range, Isolated from the Troll B Oil Platform in the North Sea.</title>
        <authorList>
            <person name="Swithers K.S."/>
            <person name="Dipippo J.L."/>
            <person name="Bruce D.C."/>
            <person name="Detter C."/>
            <person name="Tapia R."/>
            <person name="Han S."/>
            <person name="Goodwin L.A."/>
            <person name="Han J."/>
            <person name="Woyke T."/>
            <person name="Pitluck S."/>
            <person name="Pennacchio L."/>
            <person name="Nolan M."/>
            <person name="Mikhailova N."/>
            <person name="Land M.L."/>
            <person name="Nesbo C.L."/>
            <person name="Gogarten J.P."/>
            <person name="Noll K.M."/>
        </authorList>
    </citation>
    <scope>NUCLEOTIDE SEQUENCE [LARGE SCALE GENOMIC DNA]</scope>
    <source>
        <strain evidence="5">ATCC BAA-1733 / DSM 21960 / TBF 19.5.1</strain>
    </source>
</reference>
<dbReference type="EMBL" id="CP001634">
    <property type="protein sequence ID" value="ACR79107.1"/>
    <property type="molecule type" value="Genomic_DNA"/>
</dbReference>
<dbReference type="CDD" id="cd03376">
    <property type="entry name" value="TPP_PFOR_porB_like"/>
    <property type="match status" value="1"/>
</dbReference>
<accession>C5CDT8</accession>
<dbReference type="Proteomes" id="UP000002382">
    <property type="component" value="Chromosome"/>
</dbReference>
<dbReference type="STRING" id="521045.Kole_0382"/>
<proteinExistence type="predicted"/>
<dbReference type="RefSeq" id="WP_012744894.1">
    <property type="nucleotide sequence ID" value="NC_012785.1"/>
</dbReference>
<dbReference type="eggNOG" id="COG1013">
    <property type="taxonomic scope" value="Bacteria"/>
</dbReference>
<dbReference type="KEGG" id="kol:Kole_0382"/>
<dbReference type="InterPro" id="IPR029061">
    <property type="entry name" value="THDP-binding"/>
</dbReference>
<dbReference type="PANTHER" id="PTHR42897:SF2">
    <property type="entry name" value="PYRUVATE SYNTHASE SUBUNIT PORB"/>
    <property type="match status" value="1"/>
</dbReference>
<reference evidence="4 5" key="1">
    <citation type="submission" date="2009-06" db="EMBL/GenBank/DDBJ databases">
        <title>Complete sequence of Thermotogales bacterium TBF 19.5.1.</title>
        <authorList>
            <consortium name="US DOE Joint Genome Institute"/>
            <person name="Lucas S."/>
            <person name="Copeland A."/>
            <person name="Lapidus A."/>
            <person name="Glavina del Rio T."/>
            <person name="Tice H."/>
            <person name="Bruce D."/>
            <person name="Goodwin L."/>
            <person name="Pitluck S."/>
            <person name="Chertkov O."/>
            <person name="Brettin T."/>
            <person name="Detter J.C."/>
            <person name="Han C."/>
            <person name="Schmutz J."/>
            <person name="Larimer F."/>
            <person name="Land M."/>
            <person name="Hauser L."/>
            <person name="Kyrpides N."/>
            <person name="Ovchinnikova G."/>
            <person name="Noll K."/>
        </authorList>
    </citation>
    <scope>NUCLEOTIDE SEQUENCE [LARGE SCALE GENOMIC DNA]</scope>
    <source>
        <strain evidence="5">ATCC BAA-1733 / DSM 21960 / TBF 19.5.1</strain>
    </source>
</reference>
<evidence type="ECO:0000256" key="2">
    <source>
        <dbReference type="SAM" id="MobiDB-lite"/>
    </source>
</evidence>
<dbReference type="GO" id="GO:0030976">
    <property type="term" value="F:thiamine pyrophosphate binding"/>
    <property type="evidence" value="ECO:0007669"/>
    <property type="project" value="InterPro"/>
</dbReference>
<sequence length="324" mass="36039">MAINVIQLAKEFAKKDIGITQGHRLCPGCGAPNTAKMALMVAKHLGYEPVVGFATGCMEVSTTIYPYSAWSVPYIHNAFENVGATISGAETAYRALKKKGKLPTDKPIKFFAFAGDGGTYDIGLQSLSGAIERGHDFVYILYDNEGYMNTGNQRSGSTPPGSQTTTAPVGEKIPGKLQLKKNIVEIVAGHENVYAATAAIGEPIDYMNKLQKAIEFDGPAFIAVMAPCVRFWRIKEDSAPAISKLAVETLYWPLYEYERGIYRITRKPRNIKPVEEFLKAQQRFRALLNHPDRDKIIDMLQNYVTKKWERLLALEEATKDKPLR</sequence>
<feature type="compositionally biased region" description="Low complexity" evidence="2">
    <location>
        <begin position="155"/>
        <end position="166"/>
    </location>
</feature>
<evidence type="ECO:0000259" key="3">
    <source>
        <dbReference type="Pfam" id="PF02775"/>
    </source>
</evidence>
<dbReference type="OrthoDB" id="9794954at2"/>
<evidence type="ECO:0000313" key="5">
    <source>
        <dbReference type="Proteomes" id="UP000002382"/>
    </source>
</evidence>
<keyword evidence="5" id="KW-1185">Reference proteome</keyword>
<dbReference type="PANTHER" id="PTHR42897">
    <property type="entry name" value="PYRUVATE SYNTHASE SUBUNIT PORB"/>
    <property type="match status" value="1"/>
</dbReference>